<organism evidence="1">
    <name type="scientific">Ixodes ricinus</name>
    <name type="common">Common tick</name>
    <name type="synonym">Acarus ricinus</name>
    <dbReference type="NCBI Taxonomy" id="34613"/>
    <lineage>
        <taxon>Eukaryota</taxon>
        <taxon>Metazoa</taxon>
        <taxon>Ecdysozoa</taxon>
        <taxon>Arthropoda</taxon>
        <taxon>Chelicerata</taxon>
        <taxon>Arachnida</taxon>
        <taxon>Acari</taxon>
        <taxon>Parasitiformes</taxon>
        <taxon>Ixodida</taxon>
        <taxon>Ixodoidea</taxon>
        <taxon>Ixodidae</taxon>
        <taxon>Ixodinae</taxon>
        <taxon>Ixodes</taxon>
    </lineage>
</organism>
<proteinExistence type="predicted"/>
<evidence type="ECO:0000313" key="1">
    <source>
        <dbReference type="EMBL" id="MXU84469.1"/>
    </source>
</evidence>
<accession>A0A6B0TWJ3</accession>
<protein>
    <submittedName>
        <fullName evidence="1">Putative secreted protein</fullName>
    </submittedName>
</protein>
<sequence length="81" mass="9470">MLLCFLFAFLLLFYFTRTLSRILVLFGLVFTLFPSLRPPVRLLVCYARLGHFEGRLQLCCCCCFLPLSSAITSYFRLRLSF</sequence>
<name>A0A6B0TWJ3_IXORI</name>
<dbReference type="AlphaFoldDB" id="A0A6B0TWJ3"/>
<reference evidence="1" key="1">
    <citation type="submission" date="2019-12" db="EMBL/GenBank/DDBJ databases">
        <title>An insight into the sialome of adult female Ixodes ricinus ticks feeding for 6 days.</title>
        <authorList>
            <person name="Perner J."/>
            <person name="Ribeiro J.M.C."/>
        </authorList>
    </citation>
    <scope>NUCLEOTIDE SEQUENCE</scope>
    <source>
        <strain evidence="1">Semi-engorged</strain>
        <tissue evidence="1">Salivary glands</tissue>
    </source>
</reference>
<dbReference type="EMBL" id="GIFC01002386">
    <property type="protein sequence ID" value="MXU84469.1"/>
    <property type="molecule type" value="Transcribed_RNA"/>
</dbReference>